<evidence type="ECO:0000256" key="10">
    <source>
        <dbReference type="ARBA" id="ARBA00023204"/>
    </source>
</evidence>
<dbReference type="EMBL" id="CAACVG010007996">
    <property type="protein sequence ID" value="VEN47970.1"/>
    <property type="molecule type" value="Genomic_DNA"/>
</dbReference>
<keyword evidence="3" id="KW-0004">4Fe-4S</keyword>
<dbReference type="InterPro" id="IPR004035">
    <property type="entry name" value="Endouclease-III_FeS-bd_BS"/>
</dbReference>
<keyword evidence="12 14" id="KW-0326">Glycosidase</keyword>
<evidence type="ECO:0000256" key="11">
    <source>
        <dbReference type="ARBA" id="ARBA00023239"/>
    </source>
</evidence>
<dbReference type="GO" id="GO:0051539">
    <property type="term" value="F:4 iron, 4 sulfur cluster binding"/>
    <property type="evidence" value="ECO:0007669"/>
    <property type="project" value="UniProtKB-KW"/>
</dbReference>
<comment type="function">
    <text evidence="14">Bifunctional DNA N-glycosylase with associated apurinic/apyrimidinic (AP) lyase function that catalyzes the first step in base excision repair (BER), the primary repair pathway for the repair of oxidative DNA damage. The DNA N-glycosylase activity releases the damaged DNA base from DNA by cleaving the N-glycosidic bond, leaving an AP site. The AP lyase activity cleaves the phosphodiester bond 3' to the AP site by a beta-elimination. Primarily recognizes and repairs oxidative base damage of pyrimidines.</text>
</comment>
<evidence type="ECO:0000256" key="12">
    <source>
        <dbReference type="ARBA" id="ARBA00023295"/>
    </source>
</evidence>
<organism evidence="16 17">
    <name type="scientific">Callosobruchus maculatus</name>
    <name type="common">Southern cowpea weevil</name>
    <name type="synonym">Pulse bruchid</name>
    <dbReference type="NCBI Taxonomy" id="64391"/>
    <lineage>
        <taxon>Eukaryota</taxon>
        <taxon>Metazoa</taxon>
        <taxon>Ecdysozoa</taxon>
        <taxon>Arthropoda</taxon>
        <taxon>Hexapoda</taxon>
        <taxon>Insecta</taxon>
        <taxon>Pterygota</taxon>
        <taxon>Neoptera</taxon>
        <taxon>Endopterygota</taxon>
        <taxon>Coleoptera</taxon>
        <taxon>Polyphaga</taxon>
        <taxon>Cucujiformia</taxon>
        <taxon>Chrysomeloidea</taxon>
        <taxon>Chrysomelidae</taxon>
        <taxon>Bruchinae</taxon>
        <taxon>Bruchini</taxon>
        <taxon>Callosobruchus</taxon>
    </lineage>
</organism>
<dbReference type="GO" id="GO:0003677">
    <property type="term" value="F:DNA binding"/>
    <property type="evidence" value="ECO:0007669"/>
    <property type="project" value="UniProtKB-UniRule"/>
</dbReference>
<comment type="similarity">
    <text evidence="2 14">Belongs to the Nth/MutY family.</text>
</comment>
<dbReference type="SMART" id="SM00525">
    <property type="entry name" value="FES"/>
    <property type="match status" value="1"/>
</dbReference>
<keyword evidence="14" id="KW-0539">Nucleus</keyword>
<keyword evidence="17" id="KW-1185">Reference proteome</keyword>
<evidence type="ECO:0000313" key="16">
    <source>
        <dbReference type="EMBL" id="VEN47970.1"/>
    </source>
</evidence>
<keyword evidence="9" id="KW-0411">Iron-sulfur</keyword>
<reference evidence="16 17" key="1">
    <citation type="submission" date="2019-01" db="EMBL/GenBank/DDBJ databases">
        <authorList>
            <person name="Sayadi A."/>
        </authorList>
    </citation>
    <scope>NUCLEOTIDE SEQUENCE [LARGE SCALE GENOMIC DNA]</scope>
</reference>
<sequence>MVFSILRNALNCKEIKISRMADPIKSYNTRNKTNQAISHEAIGNFKMKSKPKLSSNVLKRSPEISVAKTTASKIVHKREHVEIAFEEDEKCSSSKKNKATPVPQRWEEVLVNLREMRKQFDAPVDTMGCHKCHEENAPPEVIRYQKLLALMLSSQTKDQVTFAAMQRLISHGCNIENILRTSNEVLGELIKPVGFWKKKVDYIKKTSQVLKEQYDNDIPNTIEDLLKLPGVGQKMAHICMNTSWGQVSGIGVDTHVHRISNRLGWANTKTPEETRKCLEGWLPFELWSEVNHLLVGFGQQICLPVKPKCETCLNKDICNFGVESLKLKKK</sequence>
<feature type="domain" description="HhH-GPD" evidence="15">
    <location>
        <begin position="152"/>
        <end position="300"/>
    </location>
</feature>
<evidence type="ECO:0000256" key="3">
    <source>
        <dbReference type="ARBA" id="ARBA00022485"/>
    </source>
</evidence>
<dbReference type="FunFam" id="1.10.340.30:FF:000005">
    <property type="entry name" value="Endonuclease III-like protein 1"/>
    <property type="match status" value="1"/>
</dbReference>
<dbReference type="InterPro" id="IPR003265">
    <property type="entry name" value="HhH-GPD_domain"/>
</dbReference>
<evidence type="ECO:0000256" key="7">
    <source>
        <dbReference type="ARBA" id="ARBA00022946"/>
    </source>
</evidence>
<dbReference type="InterPro" id="IPR000445">
    <property type="entry name" value="HhH_motif"/>
</dbReference>
<proteinExistence type="inferred from homology"/>
<evidence type="ECO:0000256" key="4">
    <source>
        <dbReference type="ARBA" id="ARBA00022723"/>
    </source>
</evidence>
<protein>
    <recommendedName>
        <fullName evidence="14">Endonuclease III homolog</fullName>
        <ecNumber evidence="14">3.2.2.-</ecNumber>
        <ecNumber evidence="14">4.2.99.18</ecNumber>
    </recommendedName>
    <alternativeName>
        <fullName evidence="14">Bifunctional DNA N-glycosylase/DNA-(apurinic or apyrimidinic site) lyase</fullName>
        <shortName evidence="14">DNA glycosylase/AP lyase</shortName>
    </alternativeName>
</protein>
<dbReference type="SUPFAM" id="SSF48150">
    <property type="entry name" value="DNA-glycosylase"/>
    <property type="match status" value="1"/>
</dbReference>
<dbReference type="PANTHER" id="PTHR43286:SF1">
    <property type="entry name" value="ENDONUCLEASE III-LIKE PROTEIN 1"/>
    <property type="match status" value="1"/>
</dbReference>
<evidence type="ECO:0000256" key="9">
    <source>
        <dbReference type="ARBA" id="ARBA00023014"/>
    </source>
</evidence>
<dbReference type="PANTHER" id="PTHR43286">
    <property type="entry name" value="ENDONUCLEASE III-LIKE PROTEIN 1"/>
    <property type="match status" value="1"/>
</dbReference>
<dbReference type="SMART" id="SM00478">
    <property type="entry name" value="ENDO3c"/>
    <property type="match status" value="1"/>
</dbReference>
<keyword evidence="5 14" id="KW-0227">DNA damage</keyword>
<name>A0A653CLG0_CALMS</name>
<evidence type="ECO:0000256" key="8">
    <source>
        <dbReference type="ARBA" id="ARBA00023004"/>
    </source>
</evidence>
<gene>
    <name evidence="14" type="primary">NTH1</name>
    <name evidence="16" type="ORF">CALMAC_LOCUS9593</name>
</gene>
<dbReference type="InterPro" id="IPR030841">
    <property type="entry name" value="NTH1"/>
</dbReference>
<dbReference type="GO" id="GO:0006285">
    <property type="term" value="P:base-excision repair, AP site formation"/>
    <property type="evidence" value="ECO:0007669"/>
    <property type="project" value="UniProtKB-UniRule"/>
</dbReference>
<dbReference type="InterPro" id="IPR003651">
    <property type="entry name" value="Endonuclease3_FeS-loop_motif"/>
</dbReference>
<dbReference type="Pfam" id="PF00730">
    <property type="entry name" value="HhH-GPD"/>
    <property type="match status" value="1"/>
</dbReference>
<keyword evidence="10 14" id="KW-0234">DNA repair</keyword>
<keyword evidence="6 14" id="KW-0378">Hydrolase</keyword>
<keyword evidence="4" id="KW-0479">Metal-binding</keyword>
<comment type="catalytic activity">
    <reaction evidence="13 14">
        <text>2'-deoxyribonucleotide-(2'-deoxyribose 5'-phosphate)-2'-deoxyribonucleotide-DNA = a 3'-end 2'-deoxyribonucleotide-(2,3-dehydro-2,3-deoxyribose 5'-phosphate)-DNA + a 5'-end 5'-phospho-2'-deoxyribonucleoside-DNA + H(+)</text>
        <dbReference type="Rhea" id="RHEA:66592"/>
        <dbReference type="Rhea" id="RHEA-COMP:13180"/>
        <dbReference type="Rhea" id="RHEA-COMP:16897"/>
        <dbReference type="Rhea" id="RHEA-COMP:17067"/>
        <dbReference type="ChEBI" id="CHEBI:15378"/>
        <dbReference type="ChEBI" id="CHEBI:136412"/>
        <dbReference type="ChEBI" id="CHEBI:157695"/>
        <dbReference type="ChEBI" id="CHEBI:167181"/>
        <dbReference type="EC" id="4.2.99.18"/>
    </reaction>
</comment>
<dbReference type="Gene3D" id="1.10.1670.10">
    <property type="entry name" value="Helix-hairpin-Helix base-excision DNA repair enzymes (C-terminal)"/>
    <property type="match status" value="1"/>
</dbReference>
<evidence type="ECO:0000256" key="2">
    <source>
        <dbReference type="ARBA" id="ARBA00008343"/>
    </source>
</evidence>
<evidence type="ECO:0000256" key="5">
    <source>
        <dbReference type="ARBA" id="ARBA00022763"/>
    </source>
</evidence>
<keyword evidence="14" id="KW-0496">Mitochondrion</keyword>
<evidence type="ECO:0000256" key="14">
    <source>
        <dbReference type="HAMAP-Rule" id="MF_03183"/>
    </source>
</evidence>
<evidence type="ECO:0000256" key="6">
    <source>
        <dbReference type="ARBA" id="ARBA00022801"/>
    </source>
</evidence>
<dbReference type="InterPro" id="IPR023170">
    <property type="entry name" value="HhH_base_excis_C"/>
</dbReference>
<dbReference type="InterPro" id="IPR004036">
    <property type="entry name" value="Endonuclease-III-like_CS2"/>
</dbReference>
<dbReference type="EC" id="4.2.99.18" evidence="14"/>
<accession>A0A653CLG0</accession>
<keyword evidence="11 14" id="KW-0456">Lyase</keyword>
<evidence type="ECO:0000259" key="15">
    <source>
        <dbReference type="SMART" id="SM00478"/>
    </source>
</evidence>
<dbReference type="OrthoDB" id="2099276at2759"/>
<dbReference type="EC" id="3.2.2.-" evidence="14"/>
<comment type="caution">
    <text evidence="14">Lacks conserved residue(s) required for the propagation of feature annotation.</text>
</comment>
<dbReference type="Gene3D" id="1.10.340.30">
    <property type="entry name" value="Hypothetical protein, domain 2"/>
    <property type="match status" value="1"/>
</dbReference>
<dbReference type="GO" id="GO:0005634">
    <property type="term" value="C:nucleus"/>
    <property type="evidence" value="ECO:0007669"/>
    <property type="project" value="UniProtKB-SubCell"/>
</dbReference>
<dbReference type="PROSITE" id="PS00764">
    <property type="entry name" value="ENDONUCLEASE_III_1"/>
    <property type="match status" value="1"/>
</dbReference>
<dbReference type="Proteomes" id="UP000410492">
    <property type="component" value="Unassembled WGS sequence"/>
</dbReference>
<evidence type="ECO:0000256" key="1">
    <source>
        <dbReference type="ARBA" id="ARBA00001966"/>
    </source>
</evidence>
<evidence type="ECO:0000313" key="17">
    <source>
        <dbReference type="Proteomes" id="UP000410492"/>
    </source>
</evidence>
<dbReference type="GO" id="GO:0005739">
    <property type="term" value="C:mitochondrion"/>
    <property type="evidence" value="ECO:0007669"/>
    <property type="project" value="UniProtKB-SubCell"/>
</dbReference>
<dbReference type="GO" id="GO:0006289">
    <property type="term" value="P:nucleotide-excision repair"/>
    <property type="evidence" value="ECO:0007669"/>
    <property type="project" value="TreeGrafter"/>
</dbReference>
<dbReference type="AlphaFoldDB" id="A0A653CLG0"/>
<evidence type="ECO:0000256" key="13">
    <source>
        <dbReference type="ARBA" id="ARBA00044632"/>
    </source>
</evidence>
<dbReference type="HAMAP" id="MF_03183">
    <property type="entry name" value="Endonuclease_III_Nth"/>
    <property type="match status" value="1"/>
</dbReference>
<dbReference type="FunFam" id="1.10.1670.10:FF:000003">
    <property type="entry name" value="Endonuclease III homolog"/>
    <property type="match status" value="1"/>
</dbReference>
<dbReference type="GO" id="GO:0046872">
    <property type="term" value="F:metal ion binding"/>
    <property type="evidence" value="ECO:0007669"/>
    <property type="project" value="UniProtKB-KW"/>
</dbReference>
<dbReference type="Pfam" id="PF00633">
    <property type="entry name" value="HHH"/>
    <property type="match status" value="1"/>
</dbReference>
<dbReference type="CDD" id="cd00056">
    <property type="entry name" value="ENDO3c"/>
    <property type="match status" value="1"/>
</dbReference>
<dbReference type="GO" id="GO:0140078">
    <property type="term" value="F:class I DNA-(apurinic or apyrimidinic site) endonuclease activity"/>
    <property type="evidence" value="ECO:0007669"/>
    <property type="project" value="UniProtKB-EC"/>
</dbReference>
<comment type="subcellular location">
    <subcellularLocation>
        <location evidence="14">Nucleus</location>
    </subcellularLocation>
    <subcellularLocation>
        <location evidence="14">Mitochondrion</location>
    </subcellularLocation>
</comment>
<dbReference type="PROSITE" id="PS01155">
    <property type="entry name" value="ENDONUCLEASE_III_2"/>
    <property type="match status" value="1"/>
</dbReference>
<comment type="cofactor">
    <cofactor evidence="1">
        <name>[4Fe-4S] cluster</name>
        <dbReference type="ChEBI" id="CHEBI:49883"/>
    </cofactor>
</comment>
<keyword evidence="8" id="KW-0408">Iron</keyword>
<dbReference type="GO" id="GO:0000703">
    <property type="term" value="F:oxidized pyrimidine nucleobase lesion DNA N-glycosylase activity"/>
    <property type="evidence" value="ECO:0007669"/>
    <property type="project" value="UniProtKB-UniRule"/>
</dbReference>
<dbReference type="InterPro" id="IPR011257">
    <property type="entry name" value="DNA_glycosylase"/>
</dbReference>
<keyword evidence="7" id="KW-0809">Transit peptide</keyword>